<dbReference type="EMBL" id="LRQG01000263">
    <property type="protein sequence ID" value="KXA31983.1"/>
    <property type="molecule type" value="Genomic_DNA"/>
</dbReference>
<keyword evidence="2" id="KW-1185">Reference proteome</keyword>
<name>A0A133PT14_9BACT</name>
<comment type="caution">
    <text evidence="1">The sequence shown here is derived from an EMBL/GenBank/DDBJ whole genome shotgun (WGS) entry which is preliminary data.</text>
</comment>
<organism evidence="1 2">
    <name type="scientific">Prevotella corporis</name>
    <dbReference type="NCBI Taxonomy" id="28128"/>
    <lineage>
        <taxon>Bacteria</taxon>
        <taxon>Pseudomonadati</taxon>
        <taxon>Bacteroidota</taxon>
        <taxon>Bacteroidia</taxon>
        <taxon>Bacteroidales</taxon>
        <taxon>Prevotellaceae</taxon>
        <taxon>Prevotella</taxon>
    </lineage>
</organism>
<protein>
    <submittedName>
        <fullName evidence="1">Uncharacterized protein</fullName>
    </submittedName>
</protein>
<dbReference type="PATRIC" id="fig|28128.5.peg.2920"/>
<evidence type="ECO:0000313" key="1">
    <source>
        <dbReference type="EMBL" id="KXA31983.1"/>
    </source>
</evidence>
<reference evidence="2" key="1">
    <citation type="submission" date="2016-01" db="EMBL/GenBank/DDBJ databases">
        <authorList>
            <person name="Mitreva M."/>
            <person name="Pepin K.H."/>
            <person name="Mihindukulasuriya K.A."/>
            <person name="Fulton R."/>
            <person name="Fronick C."/>
            <person name="O'Laughlin M."/>
            <person name="Miner T."/>
            <person name="Herter B."/>
            <person name="Rosa B.A."/>
            <person name="Cordes M."/>
            <person name="Tomlinson C."/>
            <person name="Wollam A."/>
            <person name="Palsikar V.B."/>
            <person name="Mardis E.R."/>
            <person name="Wilson R.K."/>
        </authorList>
    </citation>
    <scope>NUCLEOTIDE SEQUENCE [LARGE SCALE GENOMIC DNA]</scope>
    <source>
        <strain evidence="2">MJR7716</strain>
    </source>
</reference>
<accession>A0A133PT14</accession>
<dbReference type="AlphaFoldDB" id="A0A133PT14"/>
<sequence>MALSFLTFCSVIAYLLPGGGSCIDAWMRDCRAFSLSVRRRLRRDGAEKEKDS</sequence>
<gene>
    <name evidence="1" type="ORF">HMPREF3226_02834</name>
</gene>
<evidence type="ECO:0000313" key="2">
    <source>
        <dbReference type="Proteomes" id="UP000070533"/>
    </source>
</evidence>
<proteinExistence type="predicted"/>
<dbReference type="Proteomes" id="UP000070533">
    <property type="component" value="Unassembled WGS sequence"/>
</dbReference>